<gene>
    <name evidence="13" type="ORF">OESDEN_11143</name>
</gene>
<dbReference type="GO" id="GO:0008270">
    <property type="term" value="F:zinc ion binding"/>
    <property type="evidence" value="ECO:0007669"/>
    <property type="project" value="UniProtKB-KW"/>
</dbReference>
<evidence type="ECO:0000256" key="5">
    <source>
        <dbReference type="ARBA" id="ARBA00022723"/>
    </source>
</evidence>
<dbReference type="GO" id="GO:0043161">
    <property type="term" value="P:proteasome-mediated ubiquitin-dependent protein catabolic process"/>
    <property type="evidence" value="ECO:0007669"/>
    <property type="project" value="InterPro"/>
</dbReference>
<keyword evidence="5" id="KW-0479">Metal-binding</keyword>
<dbReference type="PANTHER" id="PTHR12170:SF2">
    <property type="entry name" value="E3 UBIQUITIN-PROTEIN TRANSFERASE MAEA"/>
    <property type="match status" value="1"/>
</dbReference>
<feature type="domain" description="CTLH" evidence="11">
    <location>
        <begin position="160"/>
        <end position="217"/>
    </location>
</feature>
<feature type="domain" description="RING-Gid-type" evidence="12">
    <location>
        <begin position="305"/>
        <end position="372"/>
    </location>
</feature>
<dbReference type="EMBL" id="KN554817">
    <property type="protein sequence ID" value="KHJ89043.1"/>
    <property type="molecule type" value="Genomic_DNA"/>
</dbReference>
<dbReference type="GO" id="GO:0061630">
    <property type="term" value="F:ubiquitin protein ligase activity"/>
    <property type="evidence" value="ECO:0007669"/>
    <property type="project" value="InterPro"/>
</dbReference>
<proteinExistence type="predicted"/>
<dbReference type="Proteomes" id="UP000053660">
    <property type="component" value="Unassembled WGS sequence"/>
</dbReference>
<dbReference type="InterPro" id="IPR045098">
    <property type="entry name" value="Fyv10_fam"/>
</dbReference>
<evidence type="ECO:0000259" key="11">
    <source>
        <dbReference type="PROSITE" id="PS50897"/>
    </source>
</evidence>
<organism evidence="13 14">
    <name type="scientific">Oesophagostomum dentatum</name>
    <name type="common">Nodular worm</name>
    <dbReference type="NCBI Taxonomy" id="61180"/>
    <lineage>
        <taxon>Eukaryota</taxon>
        <taxon>Metazoa</taxon>
        <taxon>Ecdysozoa</taxon>
        <taxon>Nematoda</taxon>
        <taxon>Chromadorea</taxon>
        <taxon>Rhabditida</taxon>
        <taxon>Rhabditina</taxon>
        <taxon>Rhabditomorpha</taxon>
        <taxon>Strongyloidea</taxon>
        <taxon>Strongylidae</taxon>
        <taxon>Oesophagostomum</taxon>
    </lineage>
</organism>
<reference evidence="13 14" key="1">
    <citation type="submission" date="2014-03" db="EMBL/GenBank/DDBJ databases">
        <title>Draft genome of the hookworm Oesophagostomum dentatum.</title>
        <authorList>
            <person name="Mitreva M."/>
        </authorList>
    </citation>
    <scope>NUCLEOTIDE SEQUENCE [LARGE SCALE GENOMIC DNA]</scope>
    <source>
        <strain evidence="13 14">OD-Hann</strain>
    </source>
</reference>
<keyword evidence="6 10" id="KW-0863">Zinc-finger</keyword>
<protein>
    <recommendedName>
        <fullName evidence="3">E3 ubiquitin-protein transferase MAEA</fullName>
    </recommendedName>
    <alternativeName>
        <fullName evidence="9">Macrophage erythroblast attacher</fullName>
    </alternativeName>
</protein>
<dbReference type="GO" id="GO:0016363">
    <property type="term" value="C:nuclear matrix"/>
    <property type="evidence" value="ECO:0007669"/>
    <property type="project" value="UniProtKB-SubCell"/>
</dbReference>
<dbReference type="SMART" id="SM00668">
    <property type="entry name" value="CTLH"/>
    <property type="match status" value="1"/>
</dbReference>
<evidence type="ECO:0000256" key="10">
    <source>
        <dbReference type="PROSITE-ProRule" id="PRU01215"/>
    </source>
</evidence>
<dbReference type="PANTHER" id="PTHR12170">
    <property type="entry name" value="MACROPHAGE ERYTHROBLAST ATTACHER-RELATED"/>
    <property type="match status" value="1"/>
</dbReference>
<keyword evidence="8" id="KW-0265">Erythrocyte maturation</keyword>
<comment type="subcellular location">
    <subcellularLocation>
        <location evidence="2">Cytoplasm</location>
    </subcellularLocation>
    <subcellularLocation>
        <location evidence="1">Nucleus matrix</location>
    </subcellularLocation>
</comment>
<dbReference type="PROSITE" id="PS51867">
    <property type="entry name" value="ZF_RING_GID"/>
    <property type="match status" value="1"/>
</dbReference>
<sequence>MVKLDGNAVLEYATFKVPYEELNMEFRRGHKNMERAGAALKRSITTLRSALSEQDGCVSVETAREAFRDFKSKLEQLDLARKEAVRKQRQYIKCMQTRIQFLRNEDISREKAQRDLEMWRRDRQQVARLICSQMLRCGHVESAKALANELDVNNMVDLEVFTKVERVINALLCKDTTPCLEWVGEHRSKLRRMNSKLEQVVRVQNAVELVRDGRVKDALMYVRKHLGTTKDGWCEDAMKLMGLIALRSHNEIPAYKELLSEQRWQRLADLFREELPRQSAFAMCLQCGLSAYKTPHCSPGGVERCPTCQPCAYALAEGLPYAHTVNSRLICSYTGEALNEENHPMMMPDGRVYGEKAIRELQVDNMVRCPRTGAMIPIDQVLKLYVL</sequence>
<evidence type="ECO:0000256" key="6">
    <source>
        <dbReference type="ARBA" id="ARBA00022771"/>
    </source>
</evidence>
<evidence type="ECO:0000313" key="13">
    <source>
        <dbReference type="EMBL" id="KHJ89043.1"/>
    </source>
</evidence>
<evidence type="ECO:0000256" key="4">
    <source>
        <dbReference type="ARBA" id="ARBA00022490"/>
    </source>
</evidence>
<dbReference type="GO" id="GO:0034657">
    <property type="term" value="C:GID complex"/>
    <property type="evidence" value="ECO:0007669"/>
    <property type="project" value="TreeGrafter"/>
</dbReference>
<evidence type="ECO:0000256" key="9">
    <source>
        <dbReference type="ARBA" id="ARBA00029678"/>
    </source>
</evidence>
<dbReference type="InterPro" id="IPR006594">
    <property type="entry name" value="LisH"/>
</dbReference>
<evidence type="ECO:0000259" key="12">
    <source>
        <dbReference type="PROSITE" id="PS51867"/>
    </source>
</evidence>
<dbReference type="InterPro" id="IPR024964">
    <property type="entry name" value="CTLH/CRA"/>
</dbReference>
<dbReference type="InterPro" id="IPR044063">
    <property type="entry name" value="ZF_RING_GID"/>
</dbReference>
<evidence type="ECO:0000256" key="1">
    <source>
        <dbReference type="ARBA" id="ARBA00004109"/>
    </source>
</evidence>
<evidence type="ECO:0000256" key="3">
    <source>
        <dbReference type="ARBA" id="ARBA00014384"/>
    </source>
</evidence>
<evidence type="ECO:0000256" key="2">
    <source>
        <dbReference type="ARBA" id="ARBA00004496"/>
    </source>
</evidence>
<keyword evidence="14" id="KW-1185">Reference proteome</keyword>
<keyword evidence="7" id="KW-0862">Zinc</keyword>
<keyword evidence="4" id="KW-0963">Cytoplasm</keyword>
<dbReference type="AlphaFoldDB" id="A0A0B1SUQ2"/>
<evidence type="ECO:0000256" key="7">
    <source>
        <dbReference type="ARBA" id="ARBA00022833"/>
    </source>
</evidence>
<dbReference type="PROSITE" id="PS50896">
    <property type="entry name" value="LISH"/>
    <property type="match status" value="1"/>
</dbReference>
<dbReference type="PROSITE" id="PS50897">
    <property type="entry name" value="CTLH"/>
    <property type="match status" value="1"/>
</dbReference>
<evidence type="ECO:0000256" key="8">
    <source>
        <dbReference type="ARBA" id="ARBA00023057"/>
    </source>
</evidence>
<dbReference type="CDD" id="cd16659">
    <property type="entry name" value="RING-Ubox_Emp"/>
    <property type="match status" value="1"/>
</dbReference>
<name>A0A0B1SUQ2_OESDE</name>
<accession>A0A0B1SUQ2</accession>
<feature type="zinc finger region" description="RING-Gid-type" evidence="10">
    <location>
        <begin position="305"/>
        <end position="372"/>
    </location>
</feature>
<dbReference type="OrthoDB" id="1933455at2759"/>
<evidence type="ECO:0000313" key="14">
    <source>
        <dbReference type="Proteomes" id="UP000053660"/>
    </source>
</evidence>
<dbReference type="Pfam" id="PF10607">
    <property type="entry name" value="CTLH"/>
    <property type="match status" value="1"/>
</dbReference>
<dbReference type="InterPro" id="IPR006595">
    <property type="entry name" value="CTLH_C"/>
</dbReference>
<dbReference type="GO" id="GO:0005737">
    <property type="term" value="C:cytoplasm"/>
    <property type="evidence" value="ECO:0007669"/>
    <property type="project" value="UniProtKB-SubCell"/>
</dbReference>
<dbReference type="GO" id="GO:0043249">
    <property type="term" value="P:erythrocyte maturation"/>
    <property type="evidence" value="ECO:0007669"/>
    <property type="project" value="UniProtKB-KW"/>
</dbReference>